<name>A0A8K0VBB4_9RHOB</name>
<comment type="caution">
    <text evidence="8">The sequence shown here is derived from an EMBL/GenBank/DDBJ whole genome shotgun (WGS) entry which is preliminary data.</text>
</comment>
<dbReference type="Proteomes" id="UP000648908">
    <property type="component" value="Unassembled WGS sequence"/>
</dbReference>
<feature type="transmembrane region" description="Helical" evidence="6">
    <location>
        <begin position="40"/>
        <end position="60"/>
    </location>
</feature>
<feature type="domain" description="VTT" evidence="7">
    <location>
        <begin position="103"/>
        <end position="219"/>
    </location>
</feature>
<evidence type="ECO:0000259" key="7">
    <source>
        <dbReference type="Pfam" id="PF09335"/>
    </source>
</evidence>
<protein>
    <recommendedName>
        <fullName evidence="6">TVP38/TMEM64 family membrane protein</fullName>
    </recommendedName>
</protein>
<evidence type="ECO:0000313" key="9">
    <source>
        <dbReference type="Proteomes" id="UP000648908"/>
    </source>
</evidence>
<keyword evidence="3 6" id="KW-0812">Transmembrane</keyword>
<evidence type="ECO:0000256" key="2">
    <source>
        <dbReference type="ARBA" id="ARBA00022475"/>
    </source>
</evidence>
<dbReference type="RefSeq" id="WP_202689749.1">
    <property type="nucleotide sequence ID" value="NZ_JAESVN010000008.1"/>
</dbReference>
<feature type="transmembrane region" description="Helical" evidence="6">
    <location>
        <begin position="80"/>
        <end position="99"/>
    </location>
</feature>
<sequence>MTEPARPRIARPGFSAPLPCETGIPLAEDRTGRSPLSRRLPFLLILVVAVPGAFLLRDQLDFAALAGHRAELLAFRDANYALAALAFTLAYIGIVAFSLPGATVATLTGGFLFGLFPGVLFNVTGATIGAVLIFLAARAGFGAGFANAVSERGGAAARLQAGLRDNEWSVLFLMRLVPALPFFLANLLPAFMGARLYPFAVTTFLGIIPGALVFTSVGAGLDEVIARGETPDLSVILAPEILLPILGLAALAALPLLIRLLRRKEA</sequence>
<dbReference type="AlphaFoldDB" id="A0A8K0VBB4"/>
<comment type="similarity">
    <text evidence="6">Belongs to the TVP38/TMEM64 family.</text>
</comment>
<keyword evidence="4 6" id="KW-1133">Transmembrane helix</keyword>
<dbReference type="PANTHER" id="PTHR12677:SF59">
    <property type="entry name" value="GOLGI APPARATUS MEMBRANE PROTEIN TVP38-RELATED"/>
    <property type="match status" value="1"/>
</dbReference>
<evidence type="ECO:0000256" key="4">
    <source>
        <dbReference type="ARBA" id="ARBA00022989"/>
    </source>
</evidence>
<dbReference type="InterPro" id="IPR032816">
    <property type="entry name" value="VTT_dom"/>
</dbReference>
<dbReference type="InterPro" id="IPR015414">
    <property type="entry name" value="TMEM64"/>
</dbReference>
<keyword evidence="9" id="KW-1185">Reference proteome</keyword>
<feature type="transmembrane region" description="Helical" evidence="6">
    <location>
        <begin position="168"/>
        <end position="189"/>
    </location>
</feature>
<evidence type="ECO:0000256" key="1">
    <source>
        <dbReference type="ARBA" id="ARBA00004651"/>
    </source>
</evidence>
<feature type="transmembrane region" description="Helical" evidence="6">
    <location>
        <begin position="241"/>
        <end position="261"/>
    </location>
</feature>
<keyword evidence="5 6" id="KW-0472">Membrane</keyword>
<feature type="transmembrane region" description="Helical" evidence="6">
    <location>
        <begin position="111"/>
        <end position="137"/>
    </location>
</feature>
<comment type="subcellular location">
    <subcellularLocation>
        <location evidence="1 6">Cell membrane</location>
        <topology evidence="1 6">Multi-pass membrane protein</topology>
    </subcellularLocation>
</comment>
<dbReference type="Pfam" id="PF09335">
    <property type="entry name" value="VTT_dom"/>
    <property type="match status" value="1"/>
</dbReference>
<reference evidence="8" key="1">
    <citation type="submission" date="2021-01" db="EMBL/GenBank/DDBJ databases">
        <title>Tabrizicola alba sp. nov. a motile alkaliphilic bacterium isolated from a soda lake.</title>
        <authorList>
            <person name="Szuroczki S."/>
            <person name="Abbaszade G."/>
            <person name="Schumann P."/>
            <person name="Toth E."/>
        </authorList>
    </citation>
    <scope>NUCLEOTIDE SEQUENCE</scope>
    <source>
        <strain evidence="8">DMG-N-6</strain>
    </source>
</reference>
<evidence type="ECO:0000256" key="3">
    <source>
        <dbReference type="ARBA" id="ARBA00022692"/>
    </source>
</evidence>
<feature type="transmembrane region" description="Helical" evidence="6">
    <location>
        <begin position="196"/>
        <end position="221"/>
    </location>
</feature>
<evidence type="ECO:0000313" key="8">
    <source>
        <dbReference type="EMBL" id="MBL4918773.1"/>
    </source>
</evidence>
<evidence type="ECO:0000256" key="6">
    <source>
        <dbReference type="RuleBase" id="RU366058"/>
    </source>
</evidence>
<gene>
    <name evidence="8" type="ORF">JL811_16220</name>
</gene>
<keyword evidence="2 6" id="KW-1003">Cell membrane</keyword>
<evidence type="ECO:0000256" key="5">
    <source>
        <dbReference type="ARBA" id="ARBA00023136"/>
    </source>
</evidence>
<organism evidence="8 9">
    <name type="scientific">Szabonella alba</name>
    <dbReference type="NCBI Taxonomy" id="2804194"/>
    <lineage>
        <taxon>Bacteria</taxon>
        <taxon>Pseudomonadati</taxon>
        <taxon>Pseudomonadota</taxon>
        <taxon>Alphaproteobacteria</taxon>
        <taxon>Rhodobacterales</taxon>
        <taxon>Paracoccaceae</taxon>
        <taxon>Szabonella</taxon>
    </lineage>
</organism>
<dbReference type="PANTHER" id="PTHR12677">
    <property type="entry name" value="GOLGI APPARATUS MEMBRANE PROTEIN TVP38-RELATED"/>
    <property type="match status" value="1"/>
</dbReference>
<accession>A0A8K0VBB4</accession>
<dbReference type="EMBL" id="JAESVN010000008">
    <property type="protein sequence ID" value="MBL4918773.1"/>
    <property type="molecule type" value="Genomic_DNA"/>
</dbReference>
<dbReference type="GO" id="GO:0005886">
    <property type="term" value="C:plasma membrane"/>
    <property type="evidence" value="ECO:0007669"/>
    <property type="project" value="UniProtKB-SubCell"/>
</dbReference>
<proteinExistence type="inferred from homology"/>